<name>A0A3G2S9M8_MALR7</name>
<dbReference type="GO" id="GO:0070475">
    <property type="term" value="P:rRNA base methylation"/>
    <property type="evidence" value="ECO:0007669"/>
    <property type="project" value="TreeGrafter"/>
</dbReference>
<dbReference type="SUPFAM" id="SSF53335">
    <property type="entry name" value="S-adenosyl-L-methionine-dependent methyltransferases"/>
    <property type="match status" value="1"/>
</dbReference>
<gene>
    <name evidence="3" type="primary">mettl16</name>
    <name evidence="3" type="ORF">DNF11_2968</name>
</gene>
<evidence type="ECO:0000256" key="1">
    <source>
        <dbReference type="ARBA" id="ARBA00022603"/>
    </source>
</evidence>
<dbReference type="GO" id="GO:0008168">
    <property type="term" value="F:methyltransferase activity"/>
    <property type="evidence" value="ECO:0007669"/>
    <property type="project" value="UniProtKB-KW"/>
</dbReference>
<evidence type="ECO:0000313" key="3">
    <source>
        <dbReference type="EMBL" id="AYO43918.1"/>
    </source>
</evidence>
<dbReference type="CDD" id="cd02440">
    <property type="entry name" value="AdoMet_MTases"/>
    <property type="match status" value="1"/>
</dbReference>
<evidence type="ECO:0000313" key="4">
    <source>
        <dbReference type="Proteomes" id="UP000269793"/>
    </source>
</evidence>
<keyword evidence="1 3" id="KW-0489">Methyltransferase</keyword>
<dbReference type="Pfam" id="PF05971">
    <property type="entry name" value="Methyltransf_10"/>
    <property type="match status" value="1"/>
</dbReference>
<dbReference type="PANTHER" id="PTHR13393">
    <property type="entry name" value="SAM-DEPENDENT METHYLTRANSFERASE"/>
    <property type="match status" value="1"/>
</dbReference>
<protein>
    <submittedName>
        <fullName evidence="3">Methyltransferase-like protein 16</fullName>
        <ecNumber evidence="3">2.1.1.-</ecNumber>
    </submittedName>
</protein>
<dbReference type="Proteomes" id="UP000269793">
    <property type="component" value="Chromosome V"/>
</dbReference>
<proteinExistence type="predicted"/>
<dbReference type="InterPro" id="IPR029063">
    <property type="entry name" value="SAM-dependent_MTases_sf"/>
</dbReference>
<dbReference type="InterPro" id="IPR010286">
    <property type="entry name" value="METTL16/RlmF"/>
</dbReference>
<evidence type="ECO:0000256" key="2">
    <source>
        <dbReference type="ARBA" id="ARBA00022679"/>
    </source>
</evidence>
<dbReference type="EC" id="2.1.1.-" evidence="3"/>
<dbReference type="GO" id="GO:0005634">
    <property type="term" value="C:nucleus"/>
    <property type="evidence" value="ECO:0007669"/>
    <property type="project" value="TreeGrafter"/>
</dbReference>
<dbReference type="Gene3D" id="3.40.50.150">
    <property type="entry name" value="Vaccinia Virus protein VP39"/>
    <property type="match status" value="1"/>
</dbReference>
<sequence length="227" mass="25850">MVWGVEVGVMHPRNRYARRRERDVDWSDEEAKRVYTESVLRRDFGVTCTLARDRLCPALPNRLNYIHWLEDILQASGTRSHVAGLDIGTGHAAIFAVLLCAMHPDWHMTGTDTDASALVLAQAMLRDPANQAWSRRLTLRHTPQDTLLPQDMDACFTICNPPFYASAEERERLREAKASYQKPCTAHDAELYTPEGEVGFVRRLVHESTQHRKRIACSRKVERAAGL</sequence>
<dbReference type="VEuPathDB" id="FungiDB:DNF11_2968"/>
<dbReference type="OrthoDB" id="514248at2759"/>
<dbReference type="PANTHER" id="PTHR13393:SF0">
    <property type="entry name" value="RNA N6-ADENOSINE-METHYLTRANSFERASE METTL16"/>
    <property type="match status" value="1"/>
</dbReference>
<dbReference type="AlphaFoldDB" id="A0A3G2S9M8"/>
<keyword evidence="4" id="KW-1185">Reference proteome</keyword>
<keyword evidence="2 3" id="KW-0808">Transferase</keyword>
<dbReference type="STRING" id="425264.A0A3G2S9M8"/>
<organism evidence="3 4">
    <name type="scientific">Malassezia restricta (strain ATCC 96810 / NBRC 103918 / CBS 7877)</name>
    <name type="common">Seborrheic dermatitis infection agent</name>
    <dbReference type="NCBI Taxonomy" id="425264"/>
    <lineage>
        <taxon>Eukaryota</taxon>
        <taxon>Fungi</taxon>
        <taxon>Dikarya</taxon>
        <taxon>Basidiomycota</taxon>
        <taxon>Ustilaginomycotina</taxon>
        <taxon>Malasseziomycetes</taxon>
        <taxon>Malasseziales</taxon>
        <taxon>Malasseziaceae</taxon>
        <taxon>Malassezia</taxon>
    </lineage>
</organism>
<accession>A0A3G2S9M8</accession>
<reference evidence="3 4" key="1">
    <citation type="submission" date="2018-10" db="EMBL/GenBank/DDBJ databases">
        <title>Complete genome sequence of Malassezia restricta CBS 7877.</title>
        <authorList>
            <person name="Morand S.C."/>
            <person name="Bertignac M."/>
            <person name="Iltis A."/>
            <person name="Kolder I."/>
            <person name="Pirovano W."/>
            <person name="Jourdain R."/>
            <person name="Clavaud C."/>
        </authorList>
    </citation>
    <scope>NUCLEOTIDE SEQUENCE [LARGE SCALE GENOMIC DNA]</scope>
    <source>
        <strain evidence="3 4">CBS 7877</strain>
    </source>
</reference>
<dbReference type="EMBL" id="CP033152">
    <property type="protein sequence ID" value="AYO43918.1"/>
    <property type="molecule type" value="Genomic_DNA"/>
</dbReference>